<keyword evidence="2" id="KW-1185">Reference proteome</keyword>
<sequence>MQRRHQAIRLEQAAQEAPVLGTLMQRLRHAQDCGRCITPLIPPMLRAHITFGVVEDGEWCLIVSGNAVAAKARQLLPIWLKQLKTQGFEVQHIRLRMKGSLQT</sequence>
<evidence type="ECO:0000313" key="2">
    <source>
        <dbReference type="Proteomes" id="UP000199531"/>
    </source>
</evidence>
<evidence type="ECO:0008006" key="3">
    <source>
        <dbReference type="Google" id="ProtNLM"/>
    </source>
</evidence>
<dbReference type="RefSeq" id="WP_091817188.1">
    <property type="nucleotide sequence ID" value="NZ_FOCW01000005.1"/>
</dbReference>
<evidence type="ECO:0000313" key="1">
    <source>
        <dbReference type="EMBL" id="SEN74286.1"/>
    </source>
</evidence>
<gene>
    <name evidence="1" type="ORF">SAMN02745977_01936</name>
</gene>
<reference evidence="1 2" key="1">
    <citation type="submission" date="2016-10" db="EMBL/GenBank/DDBJ databases">
        <authorList>
            <person name="de Groot N.N."/>
        </authorList>
    </citation>
    <scope>NUCLEOTIDE SEQUENCE [LARGE SCALE GENOMIC DNA]</scope>
    <source>
        <strain evidence="1 2">DSM 15123</strain>
    </source>
</reference>
<name>A0A1H8J1Y2_9BURK</name>
<proteinExistence type="predicted"/>
<organism evidence="1 2">
    <name type="scientific">Brachymonas denitrificans DSM 15123</name>
    <dbReference type="NCBI Taxonomy" id="1121117"/>
    <lineage>
        <taxon>Bacteria</taxon>
        <taxon>Pseudomonadati</taxon>
        <taxon>Pseudomonadota</taxon>
        <taxon>Betaproteobacteria</taxon>
        <taxon>Burkholderiales</taxon>
        <taxon>Comamonadaceae</taxon>
        <taxon>Brachymonas</taxon>
    </lineage>
</organism>
<dbReference type="AlphaFoldDB" id="A0A1H8J1Y2"/>
<dbReference type="EMBL" id="FOCW01000005">
    <property type="protein sequence ID" value="SEN74286.1"/>
    <property type="molecule type" value="Genomic_DNA"/>
</dbReference>
<protein>
    <recommendedName>
        <fullName evidence="3">DUF721 domain-containing protein</fullName>
    </recommendedName>
</protein>
<dbReference type="OrthoDB" id="9155022at2"/>
<accession>A0A1H8J1Y2</accession>
<dbReference type="Proteomes" id="UP000199531">
    <property type="component" value="Unassembled WGS sequence"/>
</dbReference>